<dbReference type="Proteomes" id="UP000050454">
    <property type="component" value="Unassembled WGS sequence"/>
</dbReference>
<gene>
    <name evidence="4" type="ORF">AFM12_11180</name>
</gene>
<evidence type="ECO:0000313" key="5">
    <source>
        <dbReference type="Proteomes" id="UP000050454"/>
    </source>
</evidence>
<dbReference type="InterPro" id="IPR017937">
    <property type="entry name" value="Thioredoxin_CS"/>
</dbReference>
<dbReference type="InterPro" id="IPR013766">
    <property type="entry name" value="Thioredoxin_domain"/>
</dbReference>
<dbReference type="AlphaFoldDB" id="A0A0P7BZX1"/>
<feature type="domain" description="Thioredoxin" evidence="3">
    <location>
        <begin position="25"/>
        <end position="154"/>
    </location>
</feature>
<name>A0A0P7BZX1_9BACT</name>
<dbReference type="EMBL" id="LGTQ01000009">
    <property type="protein sequence ID" value="KPM47811.1"/>
    <property type="molecule type" value="Genomic_DNA"/>
</dbReference>
<dbReference type="PROSITE" id="PS00194">
    <property type="entry name" value="THIOREDOXIN_1"/>
    <property type="match status" value="1"/>
</dbReference>
<keyword evidence="2" id="KW-0732">Signal</keyword>
<dbReference type="RefSeq" id="WP_055148205.1">
    <property type="nucleotide sequence ID" value="NZ_JXSZ01000009.1"/>
</dbReference>
<keyword evidence="1" id="KW-0676">Redox-active center</keyword>
<dbReference type="CDD" id="cd02947">
    <property type="entry name" value="TRX_family"/>
    <property type="match status" value="1"/>
</dbReference>
<dbReference type="OrthoDB" id="922811at2"/>
<keyword evidence="5" id="KW-1185">Reference proteome</keyword>
<dbReference type="SUPFAM" id="SSF52833">
    <property type="entry name" value="Thioredoxin-like"/>
    <property type="match status" value="1"/>
</dbReference>
<organism evidence="4 5">
    <name type="scientific">Jiulongibacter sediminis</name>
    <dbReference type="NCBI Taxonomy" id="1605367"/>
    <lineage>
        <taxon>Bacteria</taxon>
        <taxon>Pseudomonadati</taxon>
        <taxon>Bacteroidota</taxon>
        <taxon>Cytophagia</taxon>
        <taxon>Cytophagales</taxon>
        <taxon>Leadbetterellaceae</taxon>
        <taxon>Jiulongibacter</taxon>
    </lineage>
</organism>
<evidence type="ECO:0000256" key="1">
    <source>
        <dbReference type="ARBA" id="ARBA00023284"/>
    </source>
</evidence>
<feature type="chain" id="PRO_5006136382" description="Thioredoxin domain-containing protein" evidence="2">
    <location>
        <begin position="26"/>
        <end position="414"/>
    </location>
</feature>
<accession>A0A0P7BZX1</accession>
<feature type="signal peptide" evidence="2">
    <location>
        <begin position="1"/>
        <end position="25"/>
    </location>
</feature>
<dbReference type="STRING" id="1605367.AFM12_11180"/>
<sequence>MKHFTKTISLLVVLLAFGCKSNSQQAEKAQAPINTSEITWQPDITQALADAKAQGKLLFVECYSPTCPYCQALEPFFKNTEVATKYNTNFINYKLDVGEAEQVKFLNARNIWLPSFPMFLYFDGDGNLVHQSGADPNVESINGNADDALDEDTRADSYPKRFAAGERSIEFLTDYANYAKVIKDTAATTTAAEELFKIYPKDKLGTKESWELTKKAVNDVDNGFAEYWLKNVSKAAAIEAENGHPGTEQNTLQGIIQNSLYSSKAKDYSIEKINRIKQYMTSTGAGQYVDGATWELESKALIRDGKGAQALSVGQKMVDKLKTNGSALVYITRVFVDNFKDNSFIPTAKKWMATALPTINQDNVKAEYHYEMARIHQKAGDLTAAKADAATAMELTRKIGGKPEKFQELIDSLN</sequence>
<comment type="caution">
    <text evidence="4">The sequence shown here is derived from an EMBL/GenBank/DDBJ whole genome shotgun (WGS) entry which is preliminary data.</text>
</comment>
<evidence type="ECO:0000256" key="2">
    <source>
        <dbReference type="SAM" id="SignalP"/>
    </source>
</evidence>
<proteinExistence type="predicted"/>
<dbReference type="Pfam" id="PF13899">
    <property type="entry name" value="Thioredoxin_7"/>
    <property type="match status" value="1"/>
</dbReference>
<dbReference type="PROSITE" id="PS51352">
    <property type="entry name" value="THIOREDOXIN_2"/>
    <property type="match status" value="1"/>
</dbReference>
<dbReference type="InterPro" id="IPR036249">
    <property type="entry name" value="Thioredoxin-like_sf"/>
</dbReference>
<evidence type="ECO:0000313" key="4">
    <source>
        <dbReference type="EMBL" id="KPM47811.1"/>
    </source>
</evidence>
<evidence type="ECO:0000259" key="3">
    <source>
        <dbReference type="PROSITE" id="PS51352"/>
    </source>
</evidence>
<reference evidence="4 5" key="1">
    <citation type="submission" date="2015-07" db="EMBL/GenBank/DDBJ databases">
        <title>The draft genome sequence of Leadbetterella sp. JN14-9.</title>
        <authorList>
            <person name="Liu Y."/>
            <person name="Du J."/>
            <person name="Shao Z."/>
        </authorList>
    </citation>
    <scope>NUCLEOTIDE SEQUENCE [LARGE SCALE GENOMIC DNA]</scope>
    <source>
        <strain evidence="4 5">JN14-9</strain>
    </source>
</reference>
<dbReference type="PROSITE" id="PS51257">
    <property type="entry name" value="PROKAR_LIPOPROTEIN"/>
    <property type="match status" value="1"/>
</dbReference>
<dbReference type="Gene3D" id="3.40.30.10">
    <property type="entry name" value="Glutaredoxin"/>
    <property type="match status" value="1"/>
</dbReference>
<protein>
    <recommendedName>
        <fullName evidence="3">Thioredoxin domain-containing protein</fullName>
    </recommendedName>
</protein>